<evidence type="ECO:0000256" key="2">
    <source>
        <dbReference type="RuleBase" id="RU369042"/>
    </source>
</evidence>
<keyword evidence="2" id="KW-0479">Metal-binding</keyword>
<evidence type="ECO:0000256" key="3">
    <source>
        <dbReference type="SAM" id="MobiDB-lite"/>
    </source>
</evidence>
<dbReference type="EnsemblProtists" id="EOD20516">
    <property type="protein sequence ID" value="EOD20516"/>
    <property type="gene ID" value="EMIHUDRAFT_208407"/>
</dbReference>
<dbReference type="GO" id="GO:0046872">
    <property type="term" value="F:metal ion binding"/>
    <property type="evidence" value="ECO:0007669"/>
    <property type="project" value="UniProtKB-UniRule"/>
</dbReference>
<reference evidence="5" key="2">
    <citation type="submission" date="2024-10" db="UniProtKB">
        <authorList>
            <consortium name="EnsemblProtists"/>
        </authorList>
    </citation>
    <scope>IDENTIFICATION</scope>
</reference>
<dbReference type="GO" id="GO:0048257">
    <property type="term" value="F:3'-flap endonuclease activity"/>
    <property type="evidence" value="ECO:0007669"/>
    <property type="project" value="TreeGrafter"/>
</dbReference>
<sequence>MASGARYADRRFAYVRGLRARADGLTRAHEARSWEHICGLAARIGLHDGALPDRHTVLRRVNASPPPAGTFCSPSAALLVALLRHAEAMGGASGGTPLCPKGELIARARALCEQPFCSLEEQLAAPAGALRCASLQQLPALLTLGYAKERKRKGACPSGVPGEAGVVLLLVDEREGGGSSCGKMAELCDALDREGARFETRRLPSGHGDYEWVLADGSPAAHEVVLPLIVERKGCLDVSASMRDGRWRRQQAAMEARNASEFGGAATIEYLLEGDVSKTKHTCAACAALPGGGGVGGCPTDGWPTVAAVEEELRRAEATYKVTRTASIAHTAAHLAAEQRRLQLLRPQQPQQTRRPEPRAHASSPTRASPVRGAAEPPPTPPTARAEQLAEVQPPPAHASPSGGDSDSEASLLDQAAPPARPPSVSTEQPFPRDQSANFAFLEELMAMADDKSDGPLCSTAIYEGGGGHGYYNGWSNLHKGLVKRPMPWVCLVREMSGRRNGRATHLYALTEGGKVAAARLHAEAEAAGWCGCGLAPSWGRGRSGAMP</sequence>
<dbReference type="GO" id="GO:0048476">
    <property type="term" value="C:Holliday junction resolvase complex"/>
    <property type="evidence" value="ECO:0007669"/>
    <property type="project" value="UniProtKB-UniRule"/>
</dbReference>
<dbReference type="KEGG" id="ehx:EMIHUDRAFT_208407"/>
<keyword evidence="2" id="KW-0460">Magnesium</keyword>
<evidence type="ECO:0000256" key="1">
    <source>
        <dbReference type="ARBA" id="ARBA00022801"/>
    </source>
</evidence>
<comment type="subunit">
    <text evidence="2">Interacts with EME1.</text>
</comment>
<keyword evidence="2" id="KW-0227">DNA damage</keyword>
<name>A0A0D3JAI1_EMIH1</name>
<dbReference type="CDD" id="cd20074">
    <property type="entry name" value="XPF_nuclease_Mus81"/>
    <property type="match status" value="1"/>
</dbReference>
<dbReference type="GO" id="GO:0031573">
    <property type="term" value="P:mitotic intra-S DNA damage checkpoint signaling"/>
    <property type="evidence" value="ECO:0007669"/>
    <property type="project" value="TreeGrafter"/>
</dbReference>
<feature type="domain" description="ERCC4" evidence="4">
    <location>
        <begin position="171"/>
        <end position="336"/>
    </location>
</feature>
<dbReference type="InterPro" id="IPR047416">
    <property type="entry name" value="XPF_nuclease_Mus81"/>
</dbReference>
<evidence type="ECO:0000259" key="4">
    <source>
        <dbReference type="Pfam" id="PF02732"/>
    </source>
</evidence>
<dbReference type="GO" id="GO:0005634">
    <property type="term" value="C:nucleus"/>
    <property type="evidence" value="ECO:0007669"/>
    <property type="project" value="UniProtKB-SubCell"/>
</dbReference>
<keyword evidence="2" id="KW-0539">Nucleus</keyword>
<dbReference type="GO" id="GO:0008821">
    <property type="term" value="F:crossover junction DNA endonuclease activity"/>
    <property type="evidence" value="ECO:0007669"/>
    <property type="project" value="UniProtKB-UniRule"/>
</dbReference>
<comment type="function">
    <text evidence="2">Interacts with EME1 to form a DNA structure-specific endonuclease with substrate preference for branched DNA structures with a 5'-end at the branch nick. Typical substrates include 3'-flap structures, D-loops, replication forks and nicked Holliday junctions. May be required in mitosis for the processing of stalled or collapsed replication fork intermediates. May be required in meiosis for the repair of meiosis-specific double strand breaks subsequent to single-end invasion (SEI).</text>
</comment>
<keyword evidence="6" id="KW-1185">Reference proteome</keyword>
<evidence type="ECO:0000313" key="6">
    <source>
        <dbReference type="Proteomes" id="UP000013827"/>
    </source>
</evidence>
<protein>
    <recommendedName>
        <fullName evidence="2">Crossover junction endonuclease MUS81</fullName>
        <ecNumber evidence="2">3.1.22.-</ecNumber>
    </recommendedName>
</protein>
<keyword evidence="2" id="KW-0255">Endonuclease</keyword>
<dbReference type="PANTHER" id="PTHR13451:SF0">
    <property type="entry name" value="CROSSOVER JUNCTION ENDONUCLEASE MUS81"/>
    <property type="match status" value="1"/>
</dbReference>
<dbReference type="HOGENOM" id="CLU_497353_0_0_1"/>
<dbReference type="PANTHER" id="PTHR13451">
    <property type="entry name" value="CLASS II CROSSOVER JUNCTION ENDONUCLEASE MUS81"/>
    <property type="match status" value="1"/>
</dbReference>
<keyword evidence="1 2" id="KW-0378">Hydrolase</keyword>
<comment type="similarity">
    <text evidence="2">Belongs to the XPF family.</text>
</comment>
<keyword evidence="2" id="KW-0234">DNA repair</keyword>
<dbReference type="EC" id="3.1.22.-" evidence="2"/>
<evidence type="ECO:0000313" key="5">
    <source>
        <dbReference type="EnsemblProtists" id="EOD20516"/>
    </source>
</evidence>
<dbReference type="Pfam" id="PF02732">
    <property type="entry name" value="ERCC4"/>
    <property type="match status" value="1"/>
</dbReference>
<dbReference type="InterPro" id="IPR033309">
    <property type="entry name" value="Mus81"/>
</dbReference>
<dbReference type="GO" id="GO:0000727">
    <property type="term" value="P:double-strand break repair via break-induced replication"/>
    <property type="evidence" value="ECO:0007669"/>
    <property type="project" value="UniProtKB-UniRule"/>
</dbReference>
<dbReference type="GO" id="GO:0000712">
    <property type="term" value="P:resolution of meiotic recombination intermediates"/>
    <property type="evidence" value="ECO:0007669"/>
    <property type="project" value="TreeGrafter"/>
</dbReference>
<feature type="region of interest" description="Disordered" evidence="3">
    <location>
        <begin position="345"/>
        <end position="432"/>
    </location>
</feature>
<dbReference type="Proteomes" id="UP000013827">
    <property type="component" value="Unassembled WGS sequence"/>
</dbReference>
<dbReference type="SUPFAM" id="SSF52980">
    <property type="entry name" value="Restriction endonuclease-like"/>
    <property type="match status" value="1"/>
</dbReference>
<dbReference type="PaxDb" id="2903-EOD20516"/>
<proteinExistence type="inferred from homology"/>
<reference evidence="6" key="1">
    <citation type="journal article" date="2013" name="Nature">
        <title>Pan genome of the phytoplankton Emiliania underpins its global distribution.</title>
        <authorList>
            <person name="Read B.A."/>
            <person name="Kegel J."/>
            <person name="Klute M.J."/>
            <person name="Kuo A."/>
            <person name="Lefebvre S.C."/>
            <person name="Maumus F."/>
            <person name="Mayer C."/>
            <person name="Miller J."/>
            <person name="Monier A."/>
            <person name="Salamov A."/>
            <person name="Young J."/>
            <person name="Aguilar M."/>
            <person name="Claverie J.M."/>
            <person name="Frickenhaus S."/>
            <person name="Gonzalez K."/>
            <person name="Herman E.K."/>
            <person name="Lin Y.C."/>
            <person name="Napier J."/>
            <person name="Ogata H."/>
            <person name="Sarno A.F."/>
            <person name="Shmutz J."/>
            <person name="Schroeder D."/>
            <person name="de Vargas C."/>
            <person name="Verret F."/>
            <person name="von Dassow P."/>
            <person name="Valentin K."/>
            <person name="Van de Peer Y."/>
            <person name="Wheeler G."/>
            <person name="Dacks J.B."/>
            <person name="Delwiche C.F."/>
            <person name="Dyhrman S.T."/>
            <person name="Glockner G."/>
            <person name="John U."/>
            <person name="Richards T."/>
            <person name="Worden A.Z."/>
            <person name="Zhang X."/>
            <person name="Grigoriev I.V."/>
            <person name="Allen A.E."/>
            <person name="Bidle K."/>
            <person name="Borodovsky M."/>
            <person name="Bowler C."/>
            <person name="Brownlee C."/>
            <person name="Cock J.M."/>
            <person name="Elias M."/>
            <person name="Gladyshev V.N."/>
            <person name="Groth M."/>
            <person name="Guda C."/>
            <person name="Hadaegh A."/>
            <person name="Iglesias-Rodriguez M.D."/>
            <person name="Jenkins J."/>
            <person name="Jones B.M."/>
            <person name="Lawson T."/>
            <person name="Leese F."/>
            <person name="Lindquist E."/>
            <person name="Lobanov A."/>
            <person name="Lomsadze A."/>
            <person name="Malik S.B."/>
            <person name="Marsh M.E."/>
            <person name="Mackinder L."/>
            <person name="Mock T."/>
            <person name="Mueller-Roeber B."/>
            <person name="Pagarete A."/>
            <person name="Parker M."/>
            <person name="Probert I."/>
            <person name="Quesneville H."/>
            <person name="Raines C."/>
            <person name="Rensing S.A."/>
            <person name="Riano-Pachon D.M."/>
            <person name="Richier S."/>
            <person name="Rokitta S."/>
            <person name="Shiraiwa Y."/>
            <person name="Soanes D.M."/>
            <person name="van der Giezen M."/>
            <person name="Wahlund T.M."/>
            <person name="Williams B."/>
            <person name="Wilson W."/>
            <person name="Wolfe G."/>
            <person name="Wurch L.L."/>
        </authorList>
    </citation>
    <scope>NUCLEOTIDE SEQUENCE</scope>
</reference>
<comment type="cofactor">
    <cofactor evidence="2">
        <name>Mg(2+)</name>
        <dbReference type="ChEBI" id="CHEBI:18420"/>
    </cofactor>
</comment>
<dbReference type="GeneID" id="17266063"/>
<dbReference type="eggNOG" id="KOG2379">
    <property type="taxonomic scope" value="Eukaryota"/>
</dbReference>
<dbReference type="RefSeq" id="XP_005772945.1">
    <property type="nucleotide sequence ID" value="XM_005772888.1"/>
</dbReference>
<dbReference type="InterPro" id="IPR006166">
    <property type="entry name" value="ERCC4_domain"/>
</dbReference>
<keyword evidence="2" id="KW-0540">Nuclease</keyword>
<dbReference type="AlphaFoldDB" id="A0A0D3JAI1"/>
<comment type="subcellular location">
    <subcellularLocation>
        <location evidence="2">Nucleus</location>
    </subcellularLocation>
</comment>
<dbReference type="Gene3D" id="3.40.50.10130">
    <property type="match status" value="1"/>
</dbReference>
<dbReference type="GO" id="GO:0006308">
    <property type="term" value="P:DNA catabolic process"/>
    <property type="evidence" value="ECO:0007669"/>
    <property type="project" value="UniProtKB-UniRule"/>
</dbReference>
<dbReference type="GO" id="GO:0003677">
    <property type="term" value="F:DNA binding"/>
    <property type="evidence" value="ECO:0007669"/>
    <property type="project" value="UniProtKB-UniRule"/>
</dbReference>
<dbReference type="InterPro" id="IPR011335">
    <property type="entry name" value="Restrct_endonuc-II-like"/>
</dbReference>
<accession>A0A0D3JAI1</accession>
<keyword evidence="2" id="KW-0233">DNA recombination</keyword>
<organism evidence="5 6">
    <name type="scientific">Emiliania huxleyi (strain CCMP1516)</name>
    <dbReference type="NCBI Taxonomy" id="280463"/>
    <lineage>
        <taxon>Eukaryota</taxon>
        <taxon>Haptista</taxon>
        <taxon>Haptophyta</taxon>
        <taxon>Prymnesiophyceae</taxon>
        <taxon>Isochrysidales</taxon>
        <taxon>Noelaerhabdaceae</taxon>
        <taxon>Emiliania</taxon>
    </lineage>
</organism>
<dbReference type="STRING" id="2903.R1EC15"/>